<feature type="transmembrane region" description="Helical" evidence="1">
    <location>
        <begin position="28"/>
        <end position="51"/>
    </location>
</feature>
<keyword evidence="1" id="KW-1133">Transmembrane helix</keyword>
<evidence type="ECO:0000313" key="2">
    <source>
        <dbReference type="EMBL" id="RLQ85862.1"/>
    </source>
</evidence>
<evidence type="ECO:0000313" key="3">
    <source>
        <dbReference type="Proteomes" id="UP000282460"/>
    </source>
</evidence>
<dbReference type="Proteomes" id="UP000282460">
    <property type="component" value="Unassembled WGS sequence"/>
</dbReference>
<proteinExistence type="predicted"/>
<comment type="caution">
    <text evidence="2">The sequence shown here is derived from an EMBL/GenBank/DDBJ whole genome shotgun (WGS) entry which is preliminary data.</text>
</comment>
<gene>
    <name evidence="2" type="ORF">D9V28_03120</name>
</gene>
<evidence type="ECO:0000256" key="1">
    <source>
        <dbReference type="SAM" id="Phobius"/>
    </source>
</evidence>
<keyword evidence="1" id="KW-0812">Transmembrane</keyword>
<reference evidence="2 3" key="1">
    <citation type="submission" date="2018-10" db="EMBL/GenBank/DDBJ databases">
        <authorList>
            <person name="Li J."/>
        </authorList>
    </citation>
    <scope>NUCLEOTIDE SEQUENCE [LARGE SCALE GENOMIC DNA]</scope>
    <source>
        <strain evidence="2 3">ZD1-4</strain>
    </source>
</reference>
<protein>
    <submittedName>
        <fullName evidence="2">Uncharacterized protein</fullName>
    </submittedName>
</protein>
<organism evidence="2 3">
    <name type="scientific">Mycetocola zhadangensis</name>
    <dbReference type="NCBI Taxonomy" id="1164595"/>
    <lineage>
        <taxon>Bacteria</taxon>
        <taxon>Bacillati</taxon>
        <taxon>Actinomycetota</taxon>
        <taxon>Actinomycetes</taxon>
        <taxon>Micrococcales</taxon>
        <taxon>Microbacteriaceae</taxon>
        <taxon>Mycetocola</taxon>
    </lineage>
</organism>
<accession>A0A3L7JBI5</accession>
<name>A0A3L7JBI5_9MICO</name>
<dbReference type="AlphaFoldDB" id="A0A3L7JBI5"/>
<sequence>MDSWLASSSTSTPVGMPSRLQQIADARAADISVGAVAVSGGIVTMLLGAYWSVAGLVVLPVIILGIVGAGLVALGNVLLRRARSRLPNEQRLRSTRGPRTARGGVVTAASLWGVMAVVTGGAWFEAPPRDGLIVVAIGFYLFFALLLVVGFVVPATILGRARESLRRAAAEDAAYRALLEHDRLTWSPRYGDQMFGPL</sequence>
<feature type="transmembrane region" description="Helical" evidence="1">
    <location>
        <begin position="57"/>
        <end position="79"/>
    </location>
</feature>
<keyword evidence="1" id="KW-0472">Membrane</keyword>
<feature type="transmembrane region" description="Helical" evidence="1">
    <location>
        <begin position="100"/>
        <end position="126"/>
    </location>
</feature>
<keyword evidence="3" id="KW-1185">Reference proteome</keyword>
<dbReference type="EMBL" id="RCWJ01000001">
    <property type="protein sequence ID" value="RLQ85862.1"/>
    <property type="molecule type" value="Genomic_DNA"/>
</dbReference>
<feature type="transmembrane region" description="Helical" evidence="1">
    <location>
        <begin position="132"/>
        <end position="158"/>
    </location>
</feature>